<feature type="compositionally biased region" description="Low complexity" evidence="1">
    <location>
        <begin position="335"/>
        <end position="345"/>
    </location>
</feature>
<dbReference type="Proteomes" id="UP001454036">
    <property type="component" value="Unassembled WGS sequence"/>
</dbReference>
<dbReference type="EMBL" id="BAABME010008913">
    <property type="protein sequence ID" value="GAA0174112.1"/>
    <property type="molecule type" value="Genomic_DNA"/>
</dbReference>
<reference evidence="3 4" key="1">
    <citation type="submission" date="2024-01" db="EMBL/GenBank/DDBJ databases">
        <title>The complete chloroplast genome sequence of Lithospermum erythrorhizon: insights into the phylogenetic relationship among Boraginaceae species and the maternal lineages of purple gromwells.</title>
        <authorList>
            <person name="Okada T."/>
            <person name="Watanabe K."/>
        </authorList>
    </citation>
    <scope>NUCLEOTIDE SEQUENCE [LARGE SCALE GENOMIC DNA]</scope>
</reference>
<organism evidence="3 4">
    <name type="scientific">Lithospermum erythrorhizon</name>
    <name type="common">Purple gromwell</name>
    <name type="synonym">Lithospermum officinale var. erythrorhizon</name>
    <dbReference type="NCBI Taxonomy" id="34254"/>
    <lineage>
        <taxon>Eukaryota</taxon>
        <taxon>Viridiplantae</taxon>
        <taxon>Streptophyta</taxon>
        <taxon>Embryophyta</taxon>
        <taxon>Tracheophyta</taxon>
        <taxon>Spermatophyta</taxon>
        <taxon>Magnoliopsida</taxon>
        <taxon>eudicotyledons</taxon>
        <taxon>Gunneridae</taxon>
        <taxon>Pentapetalae</taxon>
        <taxon>asterids</taxon>
        <taxon>lamiids</taxon>
        <taxon>Boraginales</taxon>
        <taxon>Boraginaceae</taxon>
        <taxon>Boraginoideae</taxon>
        <taxon>Lithospermeae</taxon>
        <taxon>Lithospermum</taxon>
    </lineage>
</organism>
<dbReference type="PANTHER" id="PTHR36607:SF20">
    <property type="entry name" value="AMINOTRANSFERASE-LIKE PLANT MOBILE DOMAIN-CONTAINING PROTEIN"/>
    <property type="match status" value="1"/>
</dbReference>
<feature type="compositionally biased region" description="Basic and acidic residues" evidence="1">
    <location>
        <begin position="318"/>
        <end position="334"/>
    </location>
</feature>
<feature type="compositionally biased region" description="Low complexity" evidence="1">
    <location>
        <begin position="205"/>
        <end position="216"/>
    </location>
</feature>
<evidence type="ECO:0000313" key="3">
    <source>
        <dbReference type="EMBL" id="GAA0174112.1"/>
    </source>
</evidence>
<dbReference type="Pfam" id="PF10536">
    <property type="entry name" value="PMD"/>
    <property type="match status" value="1"/>
</dbReference>
<dbReference type="InterPro" id="IPR019557">
    <property type="entry name" value="AminoTfrase-like_pln_mobile"/>
</dbReference>
<proteinExistence type="predicted"/>
<feature type="region of interest" description="Disordered" evidence="1">
    <location>
        <begin position="169"/>
        <end position="222"/>
    </location>
</feature>
<dbReference type="AlphaFoldDB" id="A0AAV3RCL1"/>
<evidence type="ECO:0000313" key="4">
    <source>
        <dbReference type="Proteomes" id="UP001454036"/>
    </source>
</evidence>
<evidence type="ECO:0000256" key="1">
    <source>
        <dbReference type="SAM" id="MobiDB-lite"/>
    </source>
</evidence>
<gene>
    <name evidence="3" type="ORF">LIER_27567</name>
</gene>
<accession>A0AAV3RCL1</accession>
<feature type="region of interest" description="Disordered" evidence="1">
    <location>
        <begin position="307"/>
        <end position="359"/>
    </location>
</feature>
<comment type="caution">
    <text evidence="3">The sequence shown here is derived from an EMBL/GenBank/DDBJ whole genome shotgun (WGS) entry which is preliminary data.</text>
</comment>
<feature type="compositionally biased region" description="Basic and acidic residues" evidence="1">
    <location>
        <begin position="183"/>
        <end position="199"/>
    </location>
</feature>
<keyword evidence="4" id="KW-1185">Reference proteome</keyword>
<dbReference type="PANTHER" id="PTHR36607">
    <property type="entry name" value="1,2-DIHYDROXY-3-KETO-5-METHYLTHIOPENTENE DIOXYGENASE 4"/>
    <property type="match status" value="1"/>
</dbReference>
<evidence type="ECO:0000259" key="2">
    <source>
        <dbReference type="Pfam" id="PF10536"/>
    </source>
</evidence>
<sequence>MASFMANGSRVSLAPLVLACIYRILSHISLFDNPSAAPECFHTHYLFGWMGPYLHAHHTATNKPAGPQMMRYHGKGIGKLYVLSEALSVLHSYQVTWKATRHDQEQPFHYDDRNGFRVCVEPYNPYRFSRQFGYTPTIPRLMGSTREMVDLAMGLKFWRSCVLSKARQTFGSSKKNRSSSSTTEDKDPKHARGARKDSSSSRGPRVVSLVRQSSVRATPSMVPDNAIKDRVVEVSSSISDQEHTKLVDTRESLEYLTTELAKSCPPALPTLTIAQEADTNLCMKHRKGKSFPGGVHPSILVFRSSGFSKKNCSSSSTTEDRDPKHSRGARKDTSSSRGPRVVSPVHQSAERATPSVVPDNDIRDREHIKLVDTWESLECLTTKVAKSFPPALPTLTIAQEADTILRTGASSL</sequence>
<feature type="domain" description="Aminotransferase-like plant mobile" evidence="2">
    <location>
        <begin position="4"/>
        <end position="142"/>
    </location>
</feature>
<protein>
    <recommendedName>
        <fullName evidence="2">Aminotransferase-like plant mobile domain-containing protein</fullName>
    </recommendedName>
</protein>
<feature type="compositionally biased region" description="Low complexity" evidence="1">
    <location>
        <begin position="307"/>
        <end position="316"/>
    </location>
</feature>
<name>A0AAV3RCL1_LITER</name>